<evidence type="ECO:0000313" key="3">
    <source>
        <dbReference type="Proteomes" id="UP000708208"/>
    </source>
</evidence>
<organism evidence="2 3">
    <name type="scientific">Allacma fusca</name>
    <dbReference type="NCBI Taxonomy" id="39272"/>
    <lineage>
        <taxon>Eukaryota</taxon>
        <taxon>Metazoa</taxon>
        <taxon>Ecdysozoa</taxon>
        <taxon>Arthropoda</taxon>
        <taxon>Hexapoda</taxon>
        <taxon>Collembola</taxon>
        <taxon>Symphypleona</taxon>
        <taxon>Sminthuridae</taxon>
        <taxon>Allacma</taxon>
    </lineage>
</organism>
<dbReference type="InterPro" id="IPR001584">
    <property type="entry name" value="Integrase_cat-core"/>
</dbReference>
<name>A0A8J2K357_9HEXA</name>
<dbReference type="InterPro" id="IPR041588">
    <property type="entry name" value="Integrase_H2C2"/>
</dbReference>
<keyword evidence="3" id="KW-1185">Reference proteome</keyword>
<feature type="non-terminal residue" evidence="2">
    <location>
        <position position="1"/>
    </location>
</feature>
<dbReference type="Proteomes" id="UP000708208">
    <property type="component" value="Unassembled WGS sequence"/>
</dbReference>
<accession>A0A8J2K357</accession>
<proteinExistence type="predicted"/>
<evidence type="ECO:0000259" key="1">
    <source>
        <dbReference type="PROSITE" id="PS50994"/>
    </source>
</evidence>
<comment type="caution">
    <text evidence="2">The sequence shown here is derived from an EMBL/GenBank/DDBJ whole genome shotgun (WGS) entry which is preliminary data.</text>
</comment>
<dbReference type="AlphaFoldDB" id="A0A8J2K357"/>
<dbReference type="PROSITE" id="PS50994">
    <property type="entry name" value="INTEGRASE"/>
    <property type="match status" value="1"/>
</dbReference>
<evidence type="ECO:0000313" key="2">
    <source>
        <dbReference type="EMBL" id="CAG7728743.1"/>
    </source>
</evidence>
<gene>
    <name evidence="2" type="ORF">AFUS01_LOCUS17501</name>
</gene>
<dbReference type="PANTHER" id="PTHR47331">
    <property type="entry name" value="PHD-TYPE DOMAIN-CONTAINING PROTEIN"/>
    <property type="match status" value="1"/>
</dbReference>
<protein>
    <recommendedName>
        <fullName evidence="1">Integrase catalytic domain-containing protein</fullName>
    </recommendedName>
</protein>
<dbReference type="GO" id="GO:0015074">
    <property type="term" value="P:DNA integration"/>
    <property type="evidence" value="ECO:0007669"/>
    <property type="project" value="InterPro"/>
</dbReference>
<reference evidence="2" key="1">
    <citation type="submission" date="2021-06" db="EMBL/GenBank/DDBJ databases">
        <authorList>
            <person name="Hodson N. C."/>
            <person name="Mongue J. A."/>
            <person name="Jaron S. K."/>
        </authorList>
    </citation>
    <scope>NUCLEOTIDE SEQUENCE</scope>
</reference>
<feature type="domain" description="Integrase catalytic" evidence="1">
    <location>
        <begin position="356"/>
        <end position="550"/>
    </location>
</feature>
<dbReference type="OrthoDB" id="7762373at2759"/>
<dbReference type="EMBL" id="CAJVCH010167922">
    <property type="protein sequence ID" value="CAG7728743.1"/>
    <property type="molecule type" value="Genomic_DNA"/>
</dbReference>
<dbReference type="Pfam" id="PF17921">
    <property type="entry name" value="Integrase_H2C2"/>
    <property type="match status" value="1"/>
</dbReference>
<sequence>MYISGIAGTEAETHKQYVNLSFSSKVYNMPEFNVRSFILPKVTYELPTLPVNPSGWNHATDEFKFTVEPLLMQTVTKRSVLSQIAKEVIPPQSWHHVKGSENPVDLPSRGVAVEELLSSSLWFHGPTFLLTRDSAFTPETTLSDGSVKTALEEERKNVIVNVHIKYDTFLIQQYSSLGRLQRITALIQRFWKNLKAKHEGRIRMTGPLTVVELSQALLSIIFMIQRNEYSTELQELEENKSVGSRSKIHPLSPMLSQDGLLRVGGTLRKSHLPYNYKHPILLPRNHKLTRLIVEDAHRYLAHGGAQLVLFTVQQRYWIIRRKELVRSIIRKCKPCVIHRAQATTQKMADLTIHRVTPSQPFSHVGIDYAGPVILRNMLGRKSQQYKAYIALFVCFSTTAIHLELVSDLSSAAFIAALHRFTARRGKPQCIFSDNGTNFVGANKELKEFLRLIRTQEHNHAVSHDLSRDGIQWVFNTPAAPHMGGLWESGVKSVKHHLRRTLGDTPLTFEEYATLLSQVESCLNSRPLCPASADPNDLTSLSPGHFLIGAPLQAIPEPNLTILNVNRLSRWQHLQ</sequence>